<evidence type="ECO:0000313" key="3">
    <source>
        <dbReference type="Proteomes" id="UP000190460"/>
    </source>
</evidence>
<dbReference type="CDD" id="cd02440">
    <property type="entry name" value="AdoMet_MTases"/>
    <property type="match status" value="1"/>
</dbReference>
<evidence type="ECO:0000313" key="2">
    <source>
        <dbReference type="EMBL" id="SKA84127.1"/>
    </source>
</evidence>
<keyword evidence="2" id="KW-0808">Transferase</keyword>
<feature type="domain" description="Methyltransferase type 11" evidence="1">
    <location>
        <begin position="68"/>
        <end position="161"/>
    </location>
</feature>
<sequence length="269" mass="30621">MLTSPHKYNEKNKMSASSANLAQRGYQYGFSENGNAMYDLTGRQRKAHTMIAVLQDYFGGNLNSRSILNLGGSTGIIDSVLAQHVQTVTSVDIDEKAIAYAQQHFSTPNLQFALGDAMNLAQANNTFDIVICSQVYEHVPDSAQMMQEIHRVLKPGGVCYFAASNRLMWNEPHYNLPLLSVMPRSIAHSYLRLAHKGDYYYEKHLSYWGLKKLVSHFKCHDYTTRMLASPLQFGIEYMVNPDHFKGKLAKFLAKYCFWSLPGYIWILEK</sequence>
<dbReference type="Proteomes" id="UP000190460">
    <property type="component" value="Unassembled WGS sequence"/>
</dbReference>
<keyword evidence="3" id="KW-1185">Reference proteome</keyword>
<organism evidence="2 3">
    <name type="scientific">Thiothrix eikelboomii</name>
    <dbReference type="NCBI Taxonomy" id="92487"/>
    <lineage>
        <taxon>Bacteria</taxon>
        <taxon>Pseudomonadati</taxon>
        <taxon>Pseudomonadota</taxon>
        <taxon>Gammaproteobacteria</taxon>
        <taxon>Thiotrichales</taxon>
        <taxon>Thiotrichaceae</taxon>
        <taxon>Thiothrix</taxon>
    </lineage>
</organism>
<dbReference type="GO" id="GO:0008757">
    <property type="term" value="F:S-adenosylmethionine-dependent methyltransferase activity"/>
    <property type="evidence" value="ECO:0007669"/>
    <property type="project" value="InterPro"/>
</dbReference>
<dbReference type="InterPro" id="IPR029063">
    <property type="entry name" value="SAM-dependent_MTases_sf"/>
</dbReference>
<dbReference type="SUPFAM" id="SSF53335">
    <property type="entry name" value="S-adenosyl-L-methionine-dependent methyltransferases"/>
    <property type="match status" value="1"/>
</dbReference>
<protein>
    <submittedName>
        <fullName evidence="2">Methyltransferase domain-containing protein</fullName>
    </submittedName>
</protein>
<dbReference type="GO" id="GO:0032259">
    <property type="term" value="P:methylation"/>
    <property type="evidence" value="ECO:0007669"/>
    <property type="project" value="UniProtKB-KW"/>
</dbReference>
<dbReference type="Pfam" id="PF08241">
    <property type="entry name" value="Methyltransf_11"/>
    <property type="match status" value="1"/>
</dbReference>
<dbReference type="PANTHER" id="PTHR43861">
    <property type="entry name" value="TRANS-ACONITATE 2-METHYLTRANSFERASE-RELATED"/>
    <property type="match status" value="1"/>
</dbReference>
<evidence type="ECO:0000259" key="1">
    <source>
        <dbReference type="Pfam" id="PF08241"/>
    </source>
</evidence>
<dbReference type="InterPro" id="IPR013216">
    <property type="entry name" value="Methyltransf_11"/>
</dbReference>
<dbReference type="STRING" id="92487.SAMN02745130_02492"/>
<proteinExistence type="predicted"/>
<dbReference type="RefSeq" id="WP_078922962.1">
    <property type="nucleotide sequence ID" value="NZ_FUYB01000012.1"/>
</dbReference>
<dbReference type="OrthoDB" id="5614764at2"/>
<dbReference type="AlphaFoldDB" id="A0A1T4X3W6"/>
<reference evidence="2 3" key="1">
    <citation type="submission" date="2017-02" db="EMBL/GenBank/DDBJ databases">
        <authorList>
            <person name="Peterson S.W."/>
        </authorList>
    </citation>
    <scope>NUCLEOTIDE SEQUENCE [LARGE SCALE GENOMIC DNA]</scope>
    <source>
        <strain evidence="2 3">ATCC 49788</strain>
    </source>
</reference>
<keyword evidence="2" id="KW-0489">Methyltransferase</keyword>
<dbReference type="EMBL" id="FUYB01000012">
    <property type="protein sequence ID" value="SKA84127.1"/>
    <property type="molecule type" value="Genomic_DNA"/>
</dbReference>
<accession>A0A1T4X3W6</accession>
<gene>
    <name evidence="2" type="ORF">SAMN02745130_02492</name>
</gene>
<name>A0A1T4X3W6_9GAMM</name>
<dbReference type="Gene3D" id="3.40.50.150">
    <property type="entry name" value="Vaccinia Virus protein VP39"/>
    <property type="match status" value="1"/>
</dbReference>